<keyword evidence="4" id="KW-0804">Transcription</keyword>
<reference evidence="6" key="1">
    <citation type="submission" date="2019-03" db="EMBL/GenBank/DDBJ databases">
        <title>Lake Tanganyika Metagenome-Assembled Genomes (MAGs).</title>
        <authorList>
            <person name="Tran P."/>
        </authorList>
    </citation>
    <scope>NUCLEOTIDE SEQUENCE</scope>
    <source>
        <strain evidence="6">K_DeepCast_65m_m2_066</strain>
    </source>
</reference>
<dbReference type="Gene3D" id="1.10.10.10">
    <property type="entry name" value="Winged helix-like DNA-binding domain superfamily/Winged helix DNA-binding domain"/>
    <property type="match status" value="1"/>
</dbReference>
<dbReference type="CDD" id="cd05466">
    <property type="entry name" value="PBP2_LTTR_substrate"/>
    <property type="match status" value="1"/>
</dbReference>
<keyword evidence="2" id="KW-0805">Transcription regulation</keyword>
<dbReference type="Pfam" id="PF03466">
    <property type="entry name" value="LysR_substrate"/>
    <property type="match status" value="1"/>
</dbReference>
<sequence length="299" mass="32446">MALHQLRLFVTVADEHNLTRGAQRLHMTPPTVSAHIKALEDELGVTLFVRTAKGMLLTDSGKLLKAKAEATLHAAQELVQQAAILHTHVVGQARCGLNTSPGFLRVGRLAHYLQATYPQLTLTLLTSASGQIITALEQDQMEGGYIFGASPSALLTTHALAMAEVVIAAPRHWAARLATAGWHGLAQLPWMSSEGYCPFEALAESLFHQRGLSYKRVVLSSDDGTKAELVAAGVGLAMLERSEVLHGAHADRLTIWQTAPMHCALHFAYATRRQHEPRIVALRTAVHHIWGEPAPAMPT</sequence>
<evidence type="ECO:0000313" key="7">
    <source>
        <dbReference type="Proteomes" id="UP000712673"/>
    </source>
</evidence>
<proteinExistence type="inferred from homology"/>
<evidence type="ECO:0000313" key="6">
    <source>
        <dbReference type="EMBL" id="MBM3224757.1"/>
    </source>
</evidence>
<accession>A0A938B1B8</accession>
<keyword evidence="3" id="KW-0238">DNA-binding</keyword>
<dbReference type="SUPFAM" id="SSF46785">
    <property type="entry name" value="Winged helix' DNA-binding domain"/>
    <property type="match status" value="1"/>
</dbReference>
<dbReference type="EMBL" id="VGLS01000398">
    <property type="protein sequence ID" value="MBM3224757.1"/>
    <property type="molecule type" value="Genomic_DNA"/>
</dbReference>
<dbReference type="FunFam" id="1.10.10.10:FF:000001">
    <property type="entry name" value="LysR family transcriptional regulator"/>
    <property type="match status" value="1"/>
</dbReference>
<protein>
    <submittedName>
        <fullName evidence="6">LysR family transcriptional regulator</fullName>
    </submittedName>
</protein>
<feature type="domain" description="HTH lysR-type" evidence="5">
    <location>
        <begin position="1"/>
        <end position="58"/>
    </location>
</feature>
<dbReference type="InterPro" id="IPR036388">
    <property type="entry name" value="WH-like_DNA-bd_sf"/>
</dbReference>
<dbReference type="PROSITE" id="PS50931">
    <property type="entry name" value="HTH_LYSR"/>
    <property type="match status" value="1"/>
</dbReference>
<gene>
    <name evidence="6" type="ORF">FJZ47_13260</name>
</gene>
<dbReference type="PANTHER" id="PTHR30126">
    <property type="entry name" value="HTH-TYPE TRANSCRIPTIONAL REGULATOR"/>
    <property type="match status" value="1"/>
</dbReference>
<dbReference type="InterPro" id="IPR000847">
    <property type="entry name" value="LysR_HTH_N"/>
</dbReference>
<organism evidence="6 7">
    <name type="scientific">Tectimicrobiota bacterium</name>
    <dbReference type="NCBI Taxonomy" id="2528274"/>
    <lineage>
        <taxon>Bacteria</taxon>
        <taxon>Pseudomonadati</taxon>
        <taxon>Nitrospinota/Tectimicrobiota group</taxon>
        <taxon>Candidatus Tectimicrobiota</taxon>
    </lineage>
</organism>
<dbReference type="AlphaFoldDB" id="A0A938B1B8"/>
<dbReference type="GO" id="GO:0000976">
    <property type="term" value="F:transcription cis-regulatory region binding"/>
    <property type="evidence" value="ECO:0007669"/>
    <property type="project" value="TreeGrafter"/>
</dbReference>
<dbReference type="PRINTS" id="PR00039">
    <property type="entry name" value="HTHLYSR"/>
</dbReference>
<comment type="similarity">
    <text evidence="1">Belongs to the LysR transcriptional regulatory family.</text>
</comment>
<dbReference type="InterPro" id="IPR036390">
    <property type="entry name" value="WH_DNA-bd_sf"/>
</dbReference>
<evidence type="ECO:0000256" key="1">
    <source>
        <dbReference type="ARBA" id="ARBA00009437"/>
    </source>
</evidence>
<evidence type="ECO:0000256" key="4">
    <source>
        <dbReference type="ARBA" id="ARBA00023163"/>
    </source>
</evidence>
<dbReference type="Gene3D" id="3.40.190.290">
    <property type="match status" value="1"/>
</dbReference>
<dbReference type="Proteomes" id="UP000712673">
    <property type="component" value="Unassembled WGS sequence"/>
</dbReference>
<dbReference type="InterPro" id="IPR005119">
    <property type="entry name" value="LysR_subst-bd"/>
</dbReference>
<evidence type="ECO:0000259" key="5">
    <source>
        <dbReference type="PROSITE" id="PS50931"/>
    </source>
</evidence>
<comment type="caution">
    <text evidence="6">The sequence shown here is derived from an EMBL/GenBank/DDBJ whole genome shotgun (WGS) entry which is preliminary data.</text>
</comment>
<name>A0A938B1B8_UNCTE</name>
<dbReference type="GO" id="GO:0003700">
    <property type="term" value="F:DNA-binding transcription factor activity"/>
    <property type="evidence" value="ECO:0007669"/>
    <property type="project" value="InterPro"/>
</dbReference>
<evidence type="ECO:0000256" key="3">
    <source>
        <dbReference type="ARBA" id="ARBA00023125"/>
    </source>
</evidence>
<dbReference type="PANTHER" id="PTHR30126:SF40">
    <property type="entry name" value="HTH-TYPE TRANSCRIPTIONAL REGULATOR GLTR"/>
    <property type="match status" value="1"/>
</dbReference>
<dbReference type="Pfam" id="PF00126">
    <property type="entry name" value="HTH_1"/>
    <property type="match status" value="1"/>
</dbReference>
<dbReference type="SUPFAM" id="SSF53850">
    <property type="entry name" value="Periplasmic binding protein-like II"/>
    <property type="match status" value="1"/>
</dbReference>
<evidence type="ECO:0000256" key="2">
    <source>
        <dbReference type="ARBA" id="ARBA00023015"/>
    </source>
</evidence>